<evidence type="ECO:0000313" key="11">
    <source>
        <dbReference type="EMBL" id="ORY73092.1"/>
    </source>
</evidence>
<dbReference type="PRINTS" id="PR00783">
    <property type="entry name" value="MINTRINSICP"/>
</dbReference>
<dbReference type="EMBL" id="MCGR01000048">
    <property type="protein sequence ID" value="ORY73092.1"/>
    <property type="molecule type" value="Genomic_DNA"/>
</dbReference>
<sequence>MTDQNDTPSVAGPGGAAPTSARSPSHRPSPSQRATTQRRPPPNIAGPTNNSYTPPPNPTRRNTAGEVVSEDQIEKKGDSGKAAAVWGVGGVFPQREEKRGMPKKEKEKHDDEREEGKRVSAPTETDWPASEREDPFSSSPSSPPPHHNEVDSPTSVESNPHSESSTVCEEQPRQKEGESSGGDEDQDQGQVGGELPQDGEWEDEMEKQDGDPPVHTWWGSVRFALREPLAEFLGMLLVIALGTGANCQVKISQDSAGTYSNMNFVWGMAVMVGIYVAGGISGGHLNPSVTISLAVFRGFPWRMVPRYLIAQVLGAFCGALIIYANYKTALGMYDPDKLIYSSTGQNTSASLFVTMPNQQAGGTVQGFFQEILASAVLSVVVLALGDENNAPPGAGLGALILGLVVISIGMSMGWISSYAINPARDFGPRLALWALGYGKLLWTHDQWWWLVGPIAGTTVGSLIGCLAYDICIFVGAGSPVNSSANELKHAIGLPILHNMVRQAIHRDGNSTRAQAKREAVVEEGGGGFGAEARRRKEGAEAEDTVRRWTVARKKMKKAEEENRDRRRRRVEEIVREKERGQKTGRKLSTA</sequence>
<name>A0A1Y2ENG8_9BASI</name>
<evidence type="ECO:0000256" key="10">
    <source>
        <dbReference type="SAM" id="Phobius"/>
    </source>
</evidence>
<dbReference type="GO" id="GO:0015250">
    <property type="term" value="F:water channel activity"/>
    <property type="evidence" value="ECO:0007669"/>
    <property type="project" value="TreeGrafter"/>
</dbReference>
<protein>
    <submittedName>
        <fullName evidence="11">Aquaporin-like protein</fullName>
    </submittedName>
</protein>
<keyword evidence="3" id="KW-0813">Transport</keyword>
<feature type="compositionally biased region" description="Basic and acidic residues" evidence="9">
    <location>
        <begin position="94"/>
        <end position="118"/>
    </location>
</feature>
<feature type="transmembrane region" description="Helical" evidence="10">
    <location>
        <begin position="447"/>
        <end position="468"/>
    </location>
</feature>
<proteinExistence type="inferred from homology"/>
<dbReference type="GO" id="GO:0005886">
    <property type="term" value="C:plasma membrane"/>
    <property type="evidence" value="ECO:0007669"/>
    <property type="project" value="TreeGrafter"/>
</dbReference>
<keyword evidence="5" id="KW-0677">Repeat</keyword>
<feature type="compositionally biased region" description="Basic and acidic residues" evidence="9">
    <location>
        <begin position="557"/>
        <end position="581"/>
    </location>
</feature>
<evidence type="ECO:0000256" key="9">
    <source>
        <dbReference type="SAM" id="MobiDB-lite"/>
    </source>
</evidence>
<keyword evidence="12" id="KW-1185">Reference proteome</keyword>
<evidence type="ECO:0000256" key="8">
    <source>
        <dbReference type="ARBA" id="ARBA00034651"/>
    </source>
</evidence>
<feature type="compositionally biased region" description="Acidic residues" evidence="9">
    <location>
        <begin position="197"/>
        <end position="206"/>
    </location>
</feature>
<dbReference type="Pfam" id="PF00230">
    <property type="entry name" value="MIP"/>
    <property type="match status" value="1"/>
</dbReference>
<feature type="compositionally biased region" description="Basic and acidic residues" evidence="9">
    <location>
        <begin position="531"/>
        <end position="546"/>
    </location>
</feature>
<feature type="transmembrane region" description="Helical" evidence="10">
    <location>
        <begin position="307"/>
        <end position="326"/>
    </location>
</feature>
<feature type="transmembrane region" description="Helical" evidence="10">
    <location>
        <begin position="263"/>
        <end position="286"/>
    </location>
</feature>
<keyword evidence="7 10" id="KW-0472">Membrane</keyword>
<comment type="similarity">
    <text evidence="2">Belongs to the MIP/aquaporin (TC 1.A.8) family.</text>
</comment>
<organism evidence="11 12">
    <name type="scientific">Leucosporidium creatinivorum</name>
    <dbReference type="NCBI Taxonomy" id="106004"/>
    <lineage>
        <taxon>Eukaryota</taxon>
        <taxon>Fungi</taxon>
        <taxon>Dikarya</taxon>
        <taxon>Basidiomycota</taxon>
        <taxon>Pucciniomycotina</taxon>
        <taxon>Microbotryomycetes</taxon>
        <taxon>Leucosporidiales</taxon>
        <taxon>Leucosporidium</taxon>
    </lineage>
</organism>
<dbReference type="PANTHER" id="PTHR43829:SF9">
    <property type="entry name" value="AQUAPORIN-9"/>
    <property type="match status" value="1"/>
</dbReference>
<dbReference type="GO" id="GO:0015254">
    <property type="term" value="F:glycerol channel activity"/>
    <property type="evidence" value="ECO:0007669"/>
    <property type="project" value="TreeGrafter"/>
</dbReference>
<dbReference type="Gene3D" id="1.20.1080.10">
    <property type="entry name" value="Glycerol uptake facilitator protein"/>
    <property type="match status" value="1"/>
</dbReference>
<comment type="subcellular location">
    <subcellularLocation>
        <location evidence="1">Membrane</location>
        <topology evidence="1">Multi-pass membrane protein</topology>
    </subcellularLocation>
</comment>
<dbReference type="InParanoid" id="A0A1Y2ENG8"/>
<evidence type="ECO:0000256" key="5">
    <source>
        <dbReference type="ARBA" id="ARBA00022737"/>
    </source>
</evidence>
<evidence type="ECO:0000256" key="1">
    <source>
        <dbReference type="ARBA" id="ARBA00004141"/>
    </source>
</evidence>
<dbReference type="STRING" id="106004.A0A1Y2ENG8"/>
<comment type="caution">
    <text evidence="11">The sequence shown here is derived from an EMBL/GenBank/DDBJ whole genome shotgun (WGS) entry which is preliminary data.</text>
</comment>
<reference evidence="11 12" key="1">
    <citation type="submission" date="2016-07" db="EMBL/GenBank/DDBJ databases">
        <title>Pervasive Adenine N6-methylation of Active Genes in Fungi.</title>
        <authorList>
            <consortium name="DOE Joint Genome Institute"/>
            <person name="Mondo S.J."/>
            <person name="Dannebaum R.O."/>
            <person name="Kuo R.C."/>
            <person name="Labutti K."/>
            <person name="Haridas S."/>
            <person name="Kuo A."/>
            <person name="Salamov A."/>
            <person name="Ahrendt S.R."/>
            <person name="Lipzen A."/>
            <person name="Sullivan W."/>
            <person name="Andreopoulos W.B."/>
            <person name="Clum A."/>
            <person name="Lindquist E."/>
            <person name="Daum C."/>
            <person name="Ramamoorthy G.K."/>
            <person name="Gryganskyi A."/>
            <person name="Culley D."/>
            <person name="Magnuson J.K."/>
            <person name="James T.Y."/>
            <person name="O'Malley M.A."/>
            <person name="Stajich J.E."/>
            <person name="Spatafora J.W."/>
            <person name="Visel A."/>
            <person name="Grigoriev I.V."/>
        </authorList>
    </citation>
    <scope>NUCLEOTIDE SEQUENCE [LARGE SCALE GENOMIC DNA]</scope>
    <source>
        <strain evidence="11 12">62-1032</strain>
    </source>
</reference>
<dbReference type="CDD" id="cd00333">
    <property type="entry name" value="MIP"/>
    <property type="match status" value="1"/>
</dbReference>
<dbReference type="Proteomes" id="UP000193467">
    <property type="component" value="Unassembled WGS sequence"/>
</dbReference>
<evidence type="ECO:0000256" key="4">
    <source>
        <dbReference type="ARBA" id="ARBA00022692"/>
    </source>
</evidence>
<evidence type="ECO:0000256" key="2">
    <source>
        <dbReference type="ARBA" id="ARBA00006175"/>
    </source>
</evidence>
<dbReference type="NCBIfam" id="TIGR00861">
    <property type="entry name" value="MIP"/>
    <property type="match status" value="1"/>
</dbReference>
<feature type="transmembrane region" description="Helical" evidence="10">
    <location>
        <begin position="396"/>
        <end position="420"/>
    </location>
</feature>
<feature type="compositionally biased region" description="Polar residues" evidence="9">
    <location>
        <begin position="151"/>
        <end position="168"/>
    </location>
</feature>
<evidence type="ECO:0000256" key="3">
    <source>
        <dbReference type="ARBA" id="ARBA00022448"/>
    </source>
</evidence>
<keyword evidence="6 10" id="KW-1133">Transmembrane helix</keyword>
<evidence type="ECO:0000313" key="12">
    <source>
        <dbReference type="Proteomes" id="UP000193467"/>
    </source>
</evidence>
<dbReference type="InterPro" id="IPR000425">
    <property type="entry name" value="MIP"/>
</dbReference>
<feature type="region of interest" description="Disordered" evidence="9">
    <location>
        <begin position="1"/>
        <end position="213"/>
    </location>
</feature>
<evidence type="ECO:0000256" key="6">
    <source>
        <dbReference type="ARBA" id="ARBA00022989"/>
    </source>
</evidence>
<dbReference type="SUPFAM" id="SSF81338">
    <property type="entry name" value="Aquaporin-like"/>
    <property type="match status" value="1"/>
</dbReference>
<feature type="transmembrane region" description="Helical" evidence="10">
    <location>
        <begin position="232"/>
        <end position="251"/>
    </location>
</feature>
<dbReference type="InterPro" id="IPR022357">
    <property type="entry name" value="MIP_CS"/>
</dbReference>
<dbReference type="FunCoup" id="A0A1Y2ENG8">
    <property type="interactions" value="55"/>
</dbReference>
<feature type="transmembrane region" description="Helical" evidence="10">
    <location>
        <begin position="366"/>
        <end position="384"/>
    </location>
</feature>
<feature type="compositionally biased region" description="Basic and acidic residues" evidence="9">
    <location>
        <begin position="507"/>
        <end position="520"/>
    </location>
</feature>
<dbReference type="OrthoDB" id="3222at2759"/>
<comment type="catalytic activity">
    <reaction evidence="8">
        <text>H2O(in) = H2O(out)</text>
        <dbReference type="Rhea" id="RHEA:29667"/>
        <dbReference type="ChEBI" id="CHEBI:15377"/>
    </reaction>
</comment>
<dbReference type="PANTHER" id="PTHR43829">
    <property type="entry name" value="AQUAPORIN OR AQUAGLYCEROPORIN RELATED"/>
    <property type="match status" value="1"/>
</dbReference>
<dbReference type="InterPro" id="IPR050363">
    <property type="entry name" value="MIP/Aquaporin"/>
</dbReference>
<dbReference type="InterPro" id="IPR023271">
    <property type="entry name" value="Aquaporin-like"/>
</dbReference>
<dbReference type="PROSITE" id="PS00221">
    <property type="entry name" value="MIP"/>
    <property type="match status" value="1"/>
</dbReference>
<feature type="compositionally biased region" description="Low complexity" evidence="9">
    <location>
        <begin position="16"/>
        <end position="34"/>
    </location>
</feature>
<dbReference type="AlphaFoldDB" id="A0A1Y2ENG8"/>
<keyword evidence="4 10" id="KW-0812">Transmembrane</keyword>
<gene>
    <name evidence="11" type="ORF">BCR35DRAFT_354214</name>
</gene>
<evidence type="ECO:0000256" key="7">
    <source>
        <dbReference type="ARBA" id="ARBA00023136"/>
    </source>
</evidence>
<feature type="region of interest" description="Disordered" evidence="9">
    <location>
        <begin position="507"/>
        <end position="590"/>
    </location>
</feature>
<accession>A0A1Y2ENG8</accession>